<dbReference type="Pfam" id="PF05144">
    <property type="entry name" value="Phage_CRI"/>
    <property type="match status" value="1"/>
</dbReference>
<dbReference type="GO" id="GO:0006260">
    <property type="term" value="P:DNA replication"/>
    <property type="evidence" value="ECO:0007669"/>
    <property type="project" value="InterPro"/>
</dbReference>
<feature type="domain" description="Replication-associated protein G2P N-terminal" evidence="1">
    <location>
        <begin position="111"/>
        <end position="335"/>
    </location>
</feature>
<keyword evidence="3" id="KW-1185">Reference proteome</keyword>
<dbReference type="NCBIfam" id="TIGR01629">
    <property type="entry name" value="rep_II_X"/>
    <property type="match status" value="1"/>
</dbReference>
<proteinExistence type="predicted"/>
<dbReference type="EMBL" id="CP040449">
    <property type="protein sequence ID" value="QFI54688.1"/>
    <property type="molecule type" value="Genomic_DNA"/>
</dbReference>
<reference evidence="2 3" key="1">
    <citation type="submission" date="2019-05" db="EMBL/GenBank/DDBJ databases">
        <title>OXA-830, a novel chromosomally encoded expanded-spectrum class D beta-lactamase in Aeromonas simiae.</title>
        <authorList>
            <person name="Zhou W."/>
            <person name="Chen Q."/>
        </authorList>
    </citation>
    <scope>NUCLEOTIDE SEQUENCE [LARGE SCALE GENOMIC DNA]</scope>
    <source>
        <strain evidence="2 3">A6</strain>
    </source>
</reference>
<dbReference type="Proteomes" id="UP000594034">
    <property type="component" value="Chromosome"/>
</dbReference>
<protein>
    <recommendedName>
        <fullName evidence="1">Replication-associated protein G2P N-terminal domain-containing protein</fullName>
    </recommendedName>
</protein>
<name>A0A5J6WXS7_9GAMM</name>
<evidence type="ECO:0000313" key="3">
    <source>
        <dbReference type="Proteomes" id="UP000594034"/>
    </source>
</evidence>
<accession>A0A5J6WXS7</accession>
<sequence>MHPFRGNEKNCCWSGLGAEAGFFFTALLSDRRMDPVSQKTPLSSTIETALAGFVTFNDFVELRFPFVFDPRCCVGASDGVEFDGIVSLSTEKTFDVDLKKLASLVPDLRLCAEVTFQPDGSVITDDLKTPFESIESHLGSMAVKIYPRGNSRLGLDPYVSAKINPSKISYGFNAFSDIHTLGQALPVAMSAFVRGCPDLAALVDVAGCQVMRVDSTSGVHCATVADVSALLKRISHVQIGHVHAAGSMGAYAEREQKILAKSGDTVYVNPRSEHQRGAAYPKGPEAREEGKRLTQELRRDPGNAALAARVEALSDPDYQAYCEKLLRLEARTLRRGLVGQLERLGITDWDGTAVDLIRCERQLADAGTSFVHSLWAHVWRPVLTALWGDPSMSLANETELEQKITTYYEENAVGRARSMGTRRALTHLRAIIDRGWTAAKLSPPASQATWYRTIGELVDAGISLADLQACDGTAESRLAAGVVVSLRSVLEVQAVSSAPAWFKPADLSRWLDDQYLLSVPHRHRRAVGDGLVDCIGSDDGLCGPVDQRPDTDAEIFAFLDRSAGHGLGSHAGRFPPEVDWDLIVVQSEVADLRVPAVPRHPQLRLV</sequence>
<dbReference type="InterPro" id="IPR006516">
    <property type="entry name" value="G2P"/>
</dbReference>
<dbReference type="AlphaFoldDB" id="A0A5J6WXS7"/>
<evidence type="ECO:0000313" key="2">
    <source>
        <dbReference type="EMBL" id="QFI54688.1"/>
    </source>
</evidence>
<evidence type="ECO:0000259" key="1">
    <source>
        <dbReference type="Pfam" id="PF05144"/>
    </source>
</evidence>
<gene>
    <name evidence="2" type="ORF">FE240_08285</name>
</gene>
<dbReference type="InterPro" id="IPR022686">
    <property type="entry name" value="G2P_N"/>
</dbReference>
<dbReference type="KEGG" id="asim:FE240_08285"/>
<organism evidence="2 3">
    <name type="scientific">Aeromonas simiae</name>
    <dbReference type="NCBI Taxonomy" id="218936"/>
    <lineage>
        <taxon>Bacteria</taxon>
        <taxon>Pseudomonadati</taxon>
        <taxon>Pseudomonadota</taxon>
        <taxon>Gammaproteobacteria</taxon>
        <taxon>Aeromonadales</taxon>
        <taxon>Aeromonadaceae</taxon>
        <taxon>Aeromonas</taxon>
    </lineage>
</organism>